<name>F4R4V8_MELLP</name>
<evidence type="ECO:0000256" key="1">
    <source>
        <dbReference type="SAM" id="SignalP"/>
    </source>
</evidence>
<keyword evidence="3" id="KW-1185">Reference proteome</keyword>
<dbReference type="VEuPathDB" id="FungiDB:MELLADRAFT_124126"/>
<dbReference type="KEGG" id="mlr:MELLADRAFT_124126"/>
<organism evidence="3">
    <name type="scientific">Melampsora larici-populina (strain 98AG31 / pathotype 3-4-7)</name>
    <name type="common">Poplar leaf rust fungus</name>
    <dbReference type="NCBI Taxonomy" id="747676"/>
    <lineage>
        <taxon>Eukaryota</taxon>
        <taxon>Fungi</taxon>
        <taxon>Dikarya</taxon>
        <taxon>Basidiomycota</taxon>
        <taxon>Pucciniomycotina</taxon>
        <taxon>Pucciniomycetes</taxon>
        <taxon>Pucciniales</taxon>
        <taxon>Melampsoraceae</taxon>
        <taxon>Melampsora</taxon>
    </lineage>
</organism>
<accession>F4R4V8</accession>
<dbReference type="EMBL" id="GL883090">
    <property type="protein sequence ID" value="EGG12931.1"/>
    <property type="molecule type" value="Genomic_DNA"/>
</dbReference>
<dbReference type="AlphaFoldDB" id="F4R4V8"/>
<proteinExistence type="predicted"/>
<reference evidence="3" key="1">
    <citation type="journal article" date="2011" name="Proc. Natl. Acad. Sci. U.S.A.">
        <title>Obligate biotrophy features unraveled by the genomic analysis of rust fungi.</title>
        <authorList>
            <person name="Duplessis S."/>
            <person name="Cuomo C.A."/>
            <person name="Lin Y.-C."/>
            <person name="Aerts A."/>
            <person name="Tisserant E."/>
            <person name="Veneault-Fourrey C."/>
            <person name="Joly D.L."/>
            <person name="Hacquard S."/>
            <person name="Amselem J."/>
            <person name="Cantarel B.L."/>
            <person name="Chiu R."/>
            <person name="Coutinho P.M."/>
            <person name="Feau N."/>
            <person name="Field M."/>
            <person name="Frey P."/>
            <person name="Gelhaye E."/>
            <person name="Goldberg J."/>
            <person name="Grabherr M.G."/>
            <person name="Kodira C.D."/>
            <person name="Kohler A."/>
            <person name="Kuees U."/>
            <person name="Lindquist E.A."/>
            <person name="Lucas S.M."/>
            <person name="Mago R."/>
            <person name="Mauceli E."/>
            <person name="Morin E."/>
            <person name="Murat C."/>
            <person name="Pangilinan J.L."/>
            <person name="Park R."/>
            <person name="Pearson M."/>
            <person name="Quesneville H."/>
            <person name="Rouhier N."/>
            <person name="Sakthikumar S."/>
            <person name="Salamov A.A."/>
            <person name="Schmutz J."/>
            <person name="Selles B."/>
            <person name="Shapiro H."/>
            <person name="Tanguay P."/>
            <person name="Tuskan G.A."/>
            <person name="Henrissat B."/>
            <person name="Van de Peer Y."/>
            <person name="Rouze P."/>
            <person name="Ellis J.G."/>
            <person name="Dodds P.N."/>
            <person name="Schein J.E."/>
            <person name="Zhong S."/>
            <person name="Hamelin R.C."/>
            <person name="Grigoriev I.V."/>
            <person name="Szabo L.J."/>
            <person name="Martin F."/>
        </authorList>
    </citation>
    <scope>NUCLEOTIDE SEQUENCE [LARGE SCALE GENOMIC DNA]</scope>
    <source>
        <strain evidence="3">98AG31 / pathotype 3-4-7</strain>
    </source>
</reference>
<dbReference type="RefSeq" id="XP_007403869.1">
    <property type="nucleotide sequence ID" value="XM_007403807.1"/>
</dbReference>
<dbReference type="InParanoid" id="F4R4V8"/>
<feature type="signal peptide" evidence="1">
    <location>
        <begin position="1"/>
        <end position="22"/>
    </location>
</feature>
<sequence>MNSFSTTLLAIVFMTSPFLTGAFNFADNFELTNLDHAHSWSAEELKDPVRKFFTSFDDDREEDLVNQMDPNAEFYHYTTKFLVEDLPILLEIQLKGHRYQTEIYKMSLSPDSTDKKAKMVVFGKVNTSLSPDSTDKKAKMAVNGNVNEIMQRESRSFKVFMDLIRNNGEIKIKRFERVRL</sequence>
<protein>
    <submittedName>
        <fullName evidence="2">Secreted protein</fullName>
    </submittedName>
</protein>
<keyword evidence="1" id="KW-0732">Signal</keyword>
<dbReference type="GeneID" id="18926633"/>
<gene>
    <name evidence="2" type="ORF">MELLADRAFT_124126</name>
</gene>
<dbReference type="Proteomes" id="UP000001072">
    <property type="component" value="Unassembled WGS sequence"/>
</dbReference>
<evidence type="ECO:0000313" key="3">
    <source>
        <dbReference type="Proteomes" id="UP000001072"/>
    </source>
</evidence>
<evidence type="ECO:0000313" key="2">
    <source>
        <dbReference type="EMBL" id="EGG12931.1"/>
    </source>
</evidence>
<feature type="chain" id="PRO_5003317276" evidence="1">
    <location>
        <begin position="23"/>
        <end position="180"/>
    </location>
</feature>
<dbReference type="HOGENOM" id="CLU_129424_0_0_1"/>